<reference evidence="2 3" key="1">
    <citation type="journal article" date="2018" name="Arch. Microbiol.">
        <title>New insights into the metabolic potential of the phototrophic purple bacterium Rhodopila globiformis DSM 161(T) from its draft genome sequence and evidence for a vanadium-dependent nitrogenase.</title>
        <authorList>
            <person name="Imhoff J.F."/>
            <person name="Rahn T."/>
            <person name="Kunzel S."/>
            <person name="Neulinger S.C."/>
        </authorList>
    </citation>
    <scope>NUCLEOTIDE SEQUENCE [LARGE SCALE GENOMIC DNA]</scope>
    <source>
        <strain evidence="2 3">DSM 161</strain>
    </source>
</reference>
<comment type="caution">
    <text evidence="2">The sequence shown here is derived from an EMBL/GenBank/DDBJ whole genome shotgun (WGS) entry which is preliminary data.</text>
</comment>
<dbReference type="Gene3D" id="2.40.160.50">
    <property type="entry name" value="membrane protein fhac: a member of the omp85/tpsb transporter family"/>
    <property type="match status" value="1"/>
</dbReference>
<dbReference type="InterPro" id="IPR005565">
    <property type="entry name" value="Hemolysn_activator_HlyB_C"/>
</dbReference>
<dbReference type="Pfam" id="PF03865">
    <property type="entry name" value="ShlB"/>
    <property type="match status" value="1"/>
</dbReference>
<sequence>MFGQASEELFVGGSGLKVKFYGGAGDSAPSGALAQIGYDGQTQVFGAQLSYPLVRLREQSLNLLANFDAIQSNVLNNLGPNGAAQRSSYDSLRILRLGADYAVLDTLLGPERGGLNGFSGRVSPGLGMLGASHNGDTTTPPPRLGEDITFTKFNGQASRTQTLFRPYADATVAAAFNLAGQYSNDIIPPAEKFYLGGPTFNRGYYYGQVSGDKGLTVDAELRLNTPIPLPRPVPFELRSQFYAFYDWGEVWQNTSLEAGATGADVALTQANAIDALGAFSAAGHGFHLVDGSNLMLTGVVTANSVWIQDSGKIDLSTGNGFAGLGTRGGDPRNKEAFPAAGSAGVHLQAANFTMTQNPGIKAGGLVNWTFALTGTGNVGLGSFLQPSVKLFLSLAGGTADGTVNVAGLQVQYTTPTGKTVNLSGVVGGNPGMFAAATSQMSSKPNNNYQVNGCPISSVNCVQFTALTVPVINPVQDVQMGWMLPLPDADMMLPDVAERDYWRCHSYQPP</sequence>
<organism evidence="2 3">
    <name type="scientific">Rhodopila globiformis</name>
    <name type="common">Rhodopseudomonas globiformis</name>
    <dbReference type="NCBI Taxonomy" id="1071"/>
    <lineage>
        <taxon>Bacteria</taxon>
        <taxon>Pseudomonadati</taxon>
        <taxon>Pseudomonadota</taxon>
        <taxon>Alphaproteobacteria</taxon>
        <taxon>Acetobacterales</taxon>
        <taxon>Acetobacteraceae</taxon>
        <taxon>Rhodopila</taxon>
    </lineage>
</organism>
<dbReference type="Proteomes" id="UP000239724">
    <property type="component" value="Unassembled WGS sequence"/>
</dbReference>
<proteinExistence type="predicted"/>
<dbReference type="EMBL" id="NHRY01000192">
    <property type="protein sequence ID" value="PPQ31336.1"/>
    <property type="molecule type" value="Genomic_DNA"/>
</dbReference>
<dbReference type="GO" id="GO:0008320">
    <property type="term" value="F:protein transmembrane transporter activity"/>
    <property type="evidence" value="ECO:0007669"/>
    <property type="project" value="TreeGrafter"/>
</dbReference>
<evidence type="ECO:0000259" key="1">
    <source>
        <dbReference type="Pfam" id="PF03865"/>
    </source>
</evidence>
<dbReference type="InterPro" id="IPR051544">
    <property type="entry name" value="TPS_OM_transporter"/>
</dbReference>
<accession>A0A2S6N9P2</accession>
<dbReference type="PANTHER" id="PTHR34597">
    <property type="entry name" value="SLR1661 PROTEIN"/>
    <property type="match status" value="1"/>
</dbReference>
<protein>
    <recommendedName>
        <fullName evidence="1">Haemolysin activator HlyB C-terminal domain-containing protein</fullName>
    </recommendedName>
</protein>
<dbReference type="AlphaFoldDB" id="A0A2S6N9P2"/>
<gene>
    <name evidence="2" type="ORF">CCS01_17570</name>
</gene>
<name>A0A2S6N9P2_RHOGL</name>
<keyword evidence="3" id="KW-1185">Reference proteome</keyword>
<evidence type="ECO:0000313" key="2">
    <source>
        <dbReference type="EMBL" id="PPQ31336.1"/>
    </source>
</evidence>
<dbReference type="GO" id="GO:0098046">
    <property type="term" value="C:type V protein secretion system complex"/>
    <property type="evidence" value="ECO:0007669"/>
    <property type="project" value="TreeGrafter"/>
</dbReference>
<dbReference type="PANTHER" id="PTHR34597:SF6">
    <property type="entry name" value="BLR6126 PROTEIN"/>
    <property type="match status" value="1"/>
</dbReference>
<feature type="domain" description="Haemolysin activator HlyB C-terminal" evidence="1">
    <location>
        <begin position="30"/>
        <end position="255"/>
    </location>
</feature>
<evidence type="ECO:0000313" key="3">
    <source>
        <dbReference type="Proteomes" id="UP000239724"/>
    </source>
</evidence>
<dbReference type="GO" id="GO:0046819">
    <property type="term" value="P:protein secretion by the type V secretion system"/>
    <property type="evidence" value="ECO:0007669"/>
    <property type="project" value="TreeGrafter"/>
</dbReference>